<feature type="domain" description="Pentraxin (PTX)" evidence="13">
    <location>
        <begin position="222"/>
        <end position="414"/>
    </location>
</feature>
<keyword evidence="7" id="KW-0106">Calcium</keyword>
<gene>
    <name evidence="14" type="ORF">AB205_0204960</name>
</gene>
<evidence type="ECO:0000256" key="11">
    <source>
        <dbReference type="PROSITE-ProRule" id="PRU01172"/>
    </source>
</evidence>
<dbReference type="SUPFAM" id="SSF49899">
    <property type="entry name" value="Concanavalin A-like lectins/glucanases"/>
    <property type="match status" value="3"/>
</dbReference>
<dbReference type="PANTHER" id="PTHR45869:SF7">
    <property type="entry name" value="C-REACTIVE PROTEIN"/>
    <property type="match status" value="1"/>
</dbReference>
<evidence type="ECO:0000256" key="10">
    <source>
        <dbReference type="ARBA" id="ARBA00040546"/>
    </source>
</evidence>
<evidence type="ECO:0000256" key="12">
    <source>
        <dbReference type="SAM" id="SignalP"/>
    </source>
</evidence>
<dbReference type="PRINTS" id="PR00895">
    <property type="entry name" value="PENTAXIN"/>
</dbReference>
<keyword evidence="5" id="KW-0479">Metal-binding</keyword>
<feature type="disulfide bond" evidence="11">
    <location>
        <begin position="447"/>
        <end position="506"/>
    </location>
</feature>
<evidence type="ECO:0000256" key="5">
    <source>
        <dbReference type="ARBA" id="ARBA00022723"/>
    </source>
</evidence>
<dbReference type="GO" id="GO:0046872">
    <property type="term" value="F:metal ion binding"/>
    <property type="evidence" value="ECO:0007669"/>
    <property type="project" value="UniProtKB-KW"/>
</dbReference>
<proteinExistence type="inferred from homology"/>
<evidence type="ECO:0000256" key="6">
    <source>
        <dbReference type="ARBA" id="ARBA00022729"/>
    </source>
</evidence>
<dbReference type="AlphaFoldDB" id="A0A2G9S5Y0"/>
<feature type="chain" id="PRO_5013923703" description="C-reactive protein" evidence="12">
    <location>
        <begin position="18"/>
        <end position="629"/>
    </location>
</feature>
<evidence type="ECO:0000256" key="7">
    <source>
        <dbReference type="ARBA" id="ARBA00022837"/>
    </source>
</evidence>
<feature type="domain" description="Pentraxin (PTX)" evidence="13">
    <location>
        <begin position="22"/>
        <end position="220"/>
    </location>
</feature>
<organism evidence="14 15">
    <name type="scientific">Aquarana catesbeiana</name>
    <name type="common">American bullfrog</name>
    <name type="synonym">Rana catesbeiana</name>
    <dbReference type="NCBI Taxonomy" id="8400"/>
    <lineage>
        <taxon>Eukaryota</taxon>
        <taxon>Metazoa</taxon>
        <taxon>Chordata</taxon>
        <taxon>Craniata</taxon>
        <taxon>Vertebrata</taxon>
        <taxon>Euteleostomi</taxon>
        <taxon>Amphibia</taxon>
        <taxon>Batrachia</taxon>
        <taxon>Anura</taxon>
        <taxon>Neobatrachia</taxon>
        <taxon>Ranoidea</taxon>
        <taxon>Ranidae</taxon>
        <taxon>Aquarana</taxon>
    </lineage>
</organism>
<keyword evidence="4" id="KW-0964">Secreted</keyword>
<dbReference type="InterPro" id="IPR051005">
    <property type="entry name" value="Pentraxin_domain"/>
</dbReference>
<dbReference type="InterPro" id="IPR013320">
    <property type="entry name" value="ConA-like_dom_sf"/>
</dbReference>
<sequence>MELSVLVLLLVLPSSLAQEDLEGKMFVFPKETDTAHVILRPTITMPLQDVSVCLRSYSELSRQYSLFSFATPTDRNAFLIRFQAPTTYTVYMRHERGVFKRDSEPPDWSHICVILDSKNGMIQLWVNGKNSTKGNVWGQSSNAVKASIILGQEQGSYGGGFDASQSLVGEISDVHMWDYVLTPEAIQMVISGDHHGNVINWKALVYEMKGDVLLKPINLHMEGKAFVFPYEVKTSHVILRPTITRPLQKVSVCLHSYSDLSRSYTVFSLATLGKDNAFIISIQPPHTCSVHINQEVTSFKTDSLSLRHTCVTWDSDTGVVQLWVNGKLYPEGASVKGSSIAAEASIVLGQEQDSFNVSQSMVGEIGDVHMWDYVLTPEDIKKVISGDLHGNVYNWLSLHYEIKGNILVQLKHQHLEGKVFVFPKETNTSHVILRPTITRPLGQLSVCLRSYSELSRPYSLFSMATPRYADAFHIYLEPPNTYKVFINNEMSAFTPNWKPFYWRHICVTREYGYPRSIYFWLNGKLFFQRGYVTRYYNDANHMDAESSIVLGQDQDSFGGGFDASQSLVGEISDVHMWDYILTQEDIQKVLSGDLHGNVMNWKSLRCEIKGEVLVPEPQRKSIILLYTPY</sequence>
<dbReference type="OrthoDB" id="547680at2759"/>
<evidence type="ECO:0000256" key="4">
    <source>
        <dbReference type="ARBA" id="ARBA00022525"/>
    </source>
</evidence>
<comment type="similarity">
    <text evidence="9">Belongs to the pentraxin family.</text>
</comment>
<comment type="subcellular location">
    <subcellularLocation>
        <location evidence="2">Secreted</location>
    </subcellularLocation>
</comment>
<evidence type="ECO:0000313" key="14">
    <source>
        <dbReference type="EMBL" id="PIO35485.1"/>
    </source>
</evidence>
<dbReference type="Proteomes" id="UP000228934">
    <property type="component" value="Unassembled WGS sequence"/>
</dbReference>
<dbReference type="PROSITE" id="PS00289">
    <property type="entry name" value="PTX_1"/>
    <property type="match status" value="1"/>
</dbReference>
<feature type="signal peptide" evidence="12">
    <location>
        <begin position="1"/>
        <end position="17"/>
    </location>
</feature>
<keyword evidence="6 12" id="KW-0732">Signal</keyword>
<accession>A0A2G9S5Y0</accession>
<evidence type="ECO:0000256" key="1">
    <source>
        <dbReference type="ARBA" id="ARBA00001913"/>
    </source>
</evidence>
<feature type="disulfide bond" evidence="11">
    <location>
        <begin position="53"/>
        <end position="112"/>
    </location>
</feature>
<dbReference type="GO" id="GO:0005576">
    <property type="term" value="C:extracellular region"/>
    <property type="evidence" value="ECO:0007669"/>
    <property type="project" value="UniProtKB-SubCell"/>
</dbReference>
<evidence type="ECO:0000256" key="9">
    <source>
        <dbReference type="ARBA" id="ARBA00038102"/>
    </source>
</evidence>
<dbReference type="EMBL" id="KV925516">
    <property type="protein sequence ID" value="PIO35485.1"/>
    <property type="molecule type" value="Genomic_DNA"/>
</dbReference>
<evidence type="ECO:0000256" key="3">
    <source>
        <dbReference type="ARBA" id="ARBA00022486"/>
    </source>
</evidence>
<name>A0A2G9S5Y0_AQUCT</name>
<dbReference type="InterPro" id="IPR030476">
    <property type="entry name" value="Pentaxin_CS"/>
</dbReference>
<dbReference type="Gene3D" id="2.60.120.200">
    <property type="match status" value="3"/>
</dbReference>
<dbReference type="PANTHER" id="PTHR45869">
    <property type="entry name" value="C-REACTIVE PROTEIN-RELATED"/>
    <property type="match status" value="1"/>
</dbReference>
<evidence type="ECO:0000313" key="15">
    <source>
        <dbReference type="Proteomes" id="UP000228934"/>
    </source>
</evidence>
<dbReference type="SMART" id="SM00159">
    <property type="entry name" value="PTX"/>
    <property type="match status" value="3"/>
</dbReference>
<dbReference type="PROSITE" id="PS51828">
    <property type="entry name" value="PTX_2"/>
    <property type="match status" value="3"/>
</dbReference>
<dbReference type="InterPro" id="IPR001759">
    <property type="entry name" value="PTX_dom"/>
</dbReference>
<keyword evidence="15" id="KW-1185">Reference proteome</keyword>
<reference evidence="15" key="1">
    <citation type="journal article" date="2017" name="Nat. Commun.">
        <title>The North American bullfrog draft genome provides insight into hormonal regulation of long noncoding RNA.</title>
        <authorList>
            <person name="Hammond S.A."/>
            <person name="Warren R.L."/>
            <person name="Vandervalk B.P."/>
            <person name="Kucuk E."/>
            <person name="Khan H."/>
            <person name="Gibb E.A."/>
            <person name="Pandoh P."/>
            <person name="Kirk H."/>
            <person name="Zhao Y."/>
            <person name="Jones M."/>
            <person name="Mungall A.J."/>
            <person name="Coope R."/>
            <person name="Pleasance S."/>
            <person name="Moore R.A."/>
            <person name="Holt R.A."/>
            <person name="Round J.M."/>
            <person name="Ohora S."/>
            <person name="Walle B.V."/>
            <person name="Veldhoen N."/>
            <person name="Helbing C.C."/>
            <person name="Birol I."/>
        </authorList>
    </citation>
    <scope>NUCLEOTIDE SEQUENCE [LARGE SCALE GENOMIC DNA]</scope>
</reference>
<protein>
    <recommendedName>
        <fullName evidence="10">C-reactive protein</fullName>
    </recommendedName>
</protein>
<feature type="domain" description="Pentraxin (PTX)" evidence="13">
    <location>
        <begin position="416"/>
        <end position="621"/>
    </location>
</feature>
<dbReference type="Pfam" id="PF00354">
    <property type="entry name" value="Pentaxin"/>
    <property type="match status" value="3"/>
</dbReference>
<keyword evidence="8 11" id="KW-1015">Disulfide bond</keyword>
<evidence type="ECO:0000256" key="8">
    <source>
        <dbReference type="ARBA" id="ARBA00023157"/>
    </source>
</evidence>
<dbReference type="GO" id="GO:0006953">
    <property type="term" value="P:acute-phase response"/>
    <property type="evidence" value="ECO:0007669"/>
    <property type="project" value="UniProtKB-KW"/>
</dbReference>
<keyword evidence="3" id="KW-0011">Acute phase</keyword>
<comment type="caution">
    <text evidence="11">Lacks conserved residue(s) required for the propagation of feature annotation.</text>
</comment>
<dbReference type="FunFam" id="2.60.120.200:FF:000070">
    <property type="entry name" value="Serum amyloid P-component"/>
    <property type="match status" value="3"/>
</dbReference>
<comment type="cofactor">
    <cofactor evidence="1">
        <name>Ca(2+)</name>
        <dbReference type="ChEBI" id="CHEBI:29108"/>
    </cofactor>
</comment>
<evidence type="ECO:0000256" key="2">
    <source>
        <dbReference type="ARBA" id="ARBA00004613"/>
    </source>
</evidence>
<evidence type="ECO:0000259" key="13">
    <source>
        <dbReference type="PROSITE" id="PS51828"/>
    </source>
</evidence>